<keyword evidence="1" id="KW-1133">Transmembrane helix</keyword>
<name>A0A0J9T6G6_PLAVI</name>
<protein>
    <submittedName>
        <fullName evidence="2">Uncharacterized protein</fullName>
    </submittedName>
</protein>
<feature type="transmembrane region" description="Helical" evidence="1">
    <location>
        <begin position="7"/>
        <end position="23"/>
    </location>
</feature>
<evidence type="ECO:0000256" key="1">
    <source>
        <dbReference type="SAM" id="Phobius"/>
    </source>
</evidence>
<keyword evidence="1" id="KW-0812">Transmembrane</keyword>
<keyword evidence="1" id="KW-0472">Membrane</keyword>
<gene>
    <name evidence="2" type="ORF">PVMG_01634</name>
</gene>
<evidence type="ECO:0000313" key="3">
    <source>
        <dbReference type="Proteomes" id="UP000053776"/>
    </source>
</evidence>
<evidence type="ECO:0000313" key="2">
    <source>
        <dbReference type="EMBL" id="KMZ90267.1"/>
    </source>
</evidence>
<reference evidence="2 3" key="1">
    <citation type="submission" date="2011-08" db="EMBL/GenBank/DDBJ databases">
        <title>The Genome Sequence of Plasmodium vivax Mauritania I.</title>
        <authorList>
            <consortium name="The Broad Institute Genome Sequencing Platform"/>
            <consortium name="The Broad Institute Genome Sequencing Center for Infectious Disease"/>
            <person name="Neafsey D."/>
            <person name="Carlton J."/>
            <person name="Barnwell J."/>
            <person name="Collins W."/>
            <person name="Escalante A."/>
            <person name="Mullikin J."/>
            <person name="Saul A."/>
            <person name="Guigo R."/>
            <person name="Camara F."/>
            <person name="Young S.K."/>
            <person name="Zeng Q."/>
            <person name="Gargeya S."/>
            <person name="Fitzgerald M."/>
            <person name="Haas B."/>
            <person name="Abouelleil A."/>
            <person name="Alvarado L."/>
            <person name="Arachchi H.M."/>
            <person name="Berlin A."/>
            <person name="Brown A."/>
            <person name="Chapman S.B."/>
            <person name="Chen Z."/>
            <person name="Dunbar C."/>
            <person name="Freedman E."/>
            <person name="Gearin G."/>
            <person name="Gellesch M."/>
            <person name="Goldberg J."/>
            <person name="Griggs A."/>
            <person name="Gujja S."/>
            <person name="Heiman D."/>
            <person name="Howarth C."/>
            <person name="Larson L."/>
            <person name="Lui A."/>
            <person name="MacDonald P.J.P."/>
            <person name="Montmayeur A."/>
            <person name="Murphy C."/>
            <person name="Neiman D."/>
            <person name="Pearson M."/>
            <person name="Priest M."/>
            <person name="Roberts A."/>
            <person name="Saif S."/>
            <person name="Shea T."/>
            <person name="Shenoy N."/>
            <person name="Sisk P."/>
            <person name="Stolte C."/>
            <person name="Sykes S."/>
            <person name="Wortman J."/>
            <person name="Nusbaum C."/>
            <person name="Birren B."/>
        </authorList>
    </citation>
    <scope>NUCLEOTIDE SEQUENCE [LARGE SCALE GENOMIC DNA]</scope>
    <source>
        <strain evidence="2 3">Mauritania I</strain>
    </source>
</reference>
<proteinExistence type="predicted"/>
<accession>A0A0J9T6G6</accession>
<organism evidence="2 3">
    <name type="scientific">Plasmodium vivax Mauritania I</name>
    <dbReference type="NCBI Taxonomy" id="1035515"/>
    <lineage>
        <taxon>Eukaryota</taxon>
        <taxon>Sar</taxon>
        <taxon>Alveolata</taxon>
        <taxon>Apicomplexa</taxon>
        <taxon>Aconoidasida</taxon>
        <taxon>Haemosporida</taxon>
        <taxon>Plasmodiidae</taxon>
        <taxon>Plasmodium</taxon>
        <taxon>Plasmodium (Plasmodium)</taxon>
    </lineage>
</organism>
<dbReference type="Proteomes" id="UP000053776">
    <property type="component" value="Unassembled WGS sequence"/>
</dbReference>
<dbReference type="EMBL" id="KQ235110">
    <property type="protein sequence ID" value="KMZ90267.1"/>
    <property type="molecule type" value="Genomic_DNA"/>
</dbReference>
<feature type="transmembrane region" description="Helical" evidence="1">
    <location>
        <begin position="29"/>
        <end position="51"/>
    </location>
</feature>
<dbReference type="AlphaFoldDB" id="A0A0J9T6G6"/>
<sequence>MISANICSFIVYIFSMFILRNYFDIMQIMSVMFWYKVILIVLFAWLPFFIIKKVKNIITPSQFFKLAVGAFKGGNNKKEARLEDDCALQAEPEEYALHFFASL</sequence>